<dbReference type="AlphaFoldDB" id="A0A6C0JX77"/>
<reference evidence="1" key="1">
    <citation type="journal article" date="2020" name="Nature">
        <title>Giant virus diversity and host interactions through global metagenomics.</title>
        <authorList>
            <person name="Schulz F."/>
            <person name="Roux S."/>
            <person name="Paez-Espino D."/>
            <person name="Jungbluth S."/>
            <person name="Walsh D.A."/>
            <person name="Denef V.J."/>
            <person name="McMahon K.D."/>
            <person name="Konstantinidis K.T."/>
            <person name="Eloe-Fadrosh E.A."/>
            <person name="Kyrpides N.C."/>
            <person name="Woyke T."/>
        </authorList>
    </citation>
    <scope>NUCLEOTIDE SEQUENCE</scope>
    <source>
        <strain evidence="1">GVMAG-S-1101164-67</strain>
    </source>
</reference>
<evidence type="ECO:0000313" key="1">
    <source>
        <dbReference type="EMBL" id="QHU10382.1"/>
    </source>
</evidence>
<organism evidence="1">
    <name type="scientific">viral metagenome</name>
    <dbReference type="NCBI Taxonomy" id="1070528"/>
    <lineage>
        <taxon>unclassified sequences</taxon>
        <taxon>metagenomes</taxon>
        <taxon>organismal metagenomes</taxon>
    </lineage>
</organism>
<proteinExistence type="predicted"/>
<sequence length="534" mass="59423">MLSVYVPFVSTGTNTNPRACVGDSLYEWVINNAAVNTLTRIRKDTYALTNTVSLPNTNCTHITSGIYQGNNYIFTSSGATAGNIYRINSIVDNPASTLTTITLTKTDTSTNICASSIVYRNGYLWLIPSNNAIGISGTIIRLDIFNNFSKLNYAYTSSSTDSQVTVYTGILSLTSNNPVFITYIFGDYIFNIGSGNTATVITKMSTAIPGTSGIISSPSNCTFTYTTMYINSIASDNINYIWMSESSSSSGTIFRMDMNYNLSITEYTPTSRVTPFSSTIVSITTMKYGSGYLWIAGKTISGGSPVLVQFDVNTYTVMNTISLISTPSLSQLTSIDIYNEYMWMTDNVNSALLKMKIYVPCFREGTKLLCLNAQMKEEYIPIENIRKGHLVKTSLNGFVPVCMIGKSSISNPGGNDRIKNRLYKCSKDKYPELFEDLYITGCHSILVNHLSDSQRENTMDALGDIFITDRKYRLMAYLDDRSEPYIEPGKYTIWHLALEHSNYFMNYGIYANGLLVESTSKRYMKELSGMKLIE</sequence>
<dbReference type="EMBL" id="MN740754">
    <property type="protein sequence ID" value="QHU10382.1"/>
    <property type="molecule type" value="Genomic_DNA"/>
</dbReference>
<protein>
    <recommendedName>
        <fullName evidence="2">Hedgehog/Intein (Hint) domain-containing protein</fullName>
    </recommendedName>
</protein>
<evidence type="ECO:0008006" key="2">
    <source>
        <dbReference type="Google" id="ProtNLM"/>
    </source>
</evidence>
<name>A0A6C0JX77_9ZZZZ</name>
<accession>A0A6C0JX77</accession>